<dbReference type="eggNOG" id="ENOG502R1PQ">
    <property type="taxonomic scope" value="Eukaryota"/>
</dbReference>
<protein>
    <submittedName>
        <fullName evidence="3">Coiled-coil domain-containing 66</fullName>
    </submittedName>
    <submittedName>
        <fullName evidence="5">Coiled-coil domain-containing protein 66 isoform X1</fullName>
    </submittedName>
</protein>
<reference evidence="3" key="2">
    <citation type="submission" date="2011-06" db="UniProtKB">
        <authorList>
            <consortium name="Ensembl"/>
        </authorList>
    </citation>
    <scope>IDENTIFICATION</scope>
</reference>
<feature type="compositionally biased region" description="Polar residues" evidence="1">
    <location>
        <begin position="42"/>
        <end position="59"/>
    </location>
</feature>
<dbReference type="AlphaFoldDB" id="F6ZRD6"/>
<feature type="region of interest" description="Disordered" evidence="1">
    <location>
        <begin position="503"/>
        <end position="583"/>
    </location>
</feature>
<sequence length="971" mass="109764">MNLGDGLKLETQILDGKTRLILAPYGSDRKLNKQAGNKGRTQKVTQPSQVLKSVQTNNVKPEAAGQRIKSGSRDGQPSKAQVNVLKELENKHQAPVLQQNVQLHKQDPGKAKAQPKRPTHSGAPRQQRSQPKVSAEQLRESLVCLTQEQFQQILMTINQGNKIITQDQRESDAPEAGTEENTTEPARNENVLASPDLDPKAAEQSTDVYNTRLQGDLFSTLGERERDKSLEEAKKTKWRKELDEQIATKKRLRESAQGGWRYSRHQGMSSSEPGGCDSVQPSLPEAQKDPYSSDRGTPAQDDMLFGTSTSTETSDSSPIVLSGPSGRGSSFSSPELPAAIRSAFVLGEAAPMDHPFSAIKRQQQKKWLEELNKQREEAVLRKKLEKKKMLEMEETEKWAMHFDSFKKISDPQTQAPYTPAELLQTQNLLPAQRTAHSASAEPSVTPDLSPTQCAGSELLRSSQDNQKTGFLRTMTALLDPAQIEEREQKRLKQLEHQKAIAAQVEEKRRRKQLEEEQKQREEQEEEQKLAMEREQMHRQFEEDTKRQRQKEEMLKLKTKELYESMQRAQEEAQRLKQQQRMRHLEHKGHDIFQLQRNDDTHGEAAQLDASRAGSRSTDTTPLYPPSVANSAATHVPDVLVSPRKDTAVQTDEVDRGVTVGAALPAKDAVWGRSPSPEVPIEFKAQGRKPRSLRERSSSRKENKELPHDYYEQFARAERQAKEPAQKPDWNKNKPPRRFVPASERYPKGLQRQREESRVRRQHELMHLLEKNAPSNLQPKKGDSPKKSLPGDDAKGKLLAKKAVPEEPVEKAEPYIKRSDSPPVPAVKNRMHQSHKRQNSTATNAVYNGGAIQGGTYTVSQRDVSPESSEQESERPPSSNFIPYVRTKEVYYLDPDAPMSRPSTHDPQYQRPGDEQTTRQIFSSDHARDPLLNPSVVKNKDRQQAILKGLSELRKGLLQKQKELETGLMPDI</sequence>
<feature type="domain" description="CCDC66" evidence="2">
    <location>
        <begin position="460"/>
        <end position="591"/>
    </location>
</feature>
<accession>F6ZRD6</accession>
<feature type="compositionally biased region" description="Basic residues" evidence="1">
    <location>
        <begin position="828"/>
        <end position="837"/>
    </location>
</feature>
<dbReference type="PANTHER" id="PTHR22736:SF2">
    <property type="entry name" value="COILED-COIL DOMAIN-CONTAINING PROTEIN 66"/>
    <property type="match status" value="1"/>
</dbReference>
<dbReference type="OrthoDB" id="10042846at2759"/>
<dbReference type="OMA" id="MKSNLVC"/>
<feature type="region of interest" description="Disordered" evidence="1">
    <location>
        <begin position="28"/>
        <end position="80"/>
    </location>
</feature>
<feature type="compositionally biased region" description="Basic and acidic residues" evidence="1">
    <location>
        <begin position="691"/>
        <end position="731"/>
    </location>
</feature>
<dbReference type="Ensembl" id="ENSXETT00000001999">
    <property type="protein sequence ID" value="ENSXETP00000001999"/>
    <property type="gene ID" value="ENSXETG00000000924"/>
</dbReference>
<evidence type="ECO:0000313" key="4">
    <source>
        <dbReference type="Proteomes" id="UP000008143"/>
    </source>
</evidence>
<feature type="region of interest" description="Disordered" evidence="1">
    <location>
        <begin position="595"/>
        <end position="653"/>
    </location>
</feature>
<dbReference type="GeneID" id="733901"/>
<dbReference type="InterPro" id="IPR040467">
    <property type="entry name" value="CCDC66_dom"/>
</dbReference>
<evidence type="ECO:0000256" key="1">
    <source>
        <dbReference type="SAM" id="MobiDB-lite"/>
    </source>
</evidence>
<dbReference type="GO" id="GO:0005874">
    <property type="term" value="C:microtubule"/>
    <property type="evidence" value="ECO:0000318"/>
    <property type="project" value="GO_Central"/>
</dbReference>
<reference evidence="5" key="3">
    <citation type="submission" date="2025-04" db="UniProtKB">
        <authorList>
            <consortium name="RefSeq"/>
        </authorList>
    </citation>
    <scope>IDENTIFICATION</scope>
    <source>
        <strain evidence="5">Nigerian</strain>
        <tissue evidence="5">Liver and blood</tissue>
    </source>
</reference>
<feature type="region of interest" description="Disordered" evidence="1">
    <location>
        <begin position="432"/>
        <end position="454"/>
    </location>
</feature>
<dbReference type="PaxDb" id="8364-ENSXETP00000008794"/>
<dbReference type="GO" id="GO:0008017">
    <property type="term" value="F:microtubule binding"/>
    <property type="evidence" value="ECO:0000318"/>
    <property type="project" value="GO_Central"/>
</dbReference>
<feature type="compositionally biased region" description="Basic and acidic residues" evidence="1">
    <location>
        <begin position="751"/>
        <end position="769"/>
    </location>
</feature>
<feature type="compositionally biased region" description="Basic and acidic residues" evidence="1">
    <location>
        <begin position="802"/>
        <end position="819"/>
    </location>
</feature>
<evidence type="ECO:0000313" key="3">
    <source>
        <dbReference type="Ensembl" id="ENSXETP00000001999"/>
    </source>
</evidence>
<organism evidence="3">
    <name type="scientific">Xenopus tropicalis</name>
    <name type="common">Western clawed frog</name>
    <name type="synonym">Silurana tropicalis</name>
    <dbReference type="NCBI Taxonomy" id="8364"/>
    <lineage>
        <taxon>Eukaryota</taxon>
        <taxon>Metazoa</taxon>
        <taxon>Chordata</taxon>
        <taxon>Craniata</taxon>
        <taxon>Vertebrata</taxon>
        <taxon>Euteleostomi</taxon>
        <taxon>Amphibia</taxon>
        <taxon>Batrachia</taxon>
        <taxon>Anura</taxon>
        <taxon>Pipoidea</taxon>
        <taxon>Pipidae</taxon>
        <taxon>Xenopodinae</taxon>
        <taxon>Xenopus</taxon>
        <taxon>Silurana</taxon>
    </lineage>
</organism>
<dbReference type="HOGENOM" id="CLU_016964_0_0_1"/>
<name>F6ZRD6_XENTR</name>
<evidence type="ECO:0000313" key="5">
    <source>
        <dbReference type="RefSeq" id="XP_004914234.1"/>
    </source>
</evidence>
<feature type="compositionally biased region" description="Low complexity" evidence="1">
    <location>
        <begin position="307"/>
        <end position="334"/>
    </location>
</feature>
<dbReference type="PANTHER" id="PTHR22736">
    <property type="entry name" value="COILED-COIL DOMAIN-CONTAINING PROTEIN 66"/>
    <property type="match status" value="1"/>
</dbReference>
<reference evidence="3" key="1">
    <citation type="journal article" date="2010" name="Science">
        <title>The genome of the Western clawed frog Xenopus tropicalis.</title>
        <authorList>
            <person name="Hellsten U."/>
            <person name="Harland R.M."/>
            <person name="Gilchrist M.J."/>
            <person name="Hendrix D."/>
            <person name="Jurka J."/>
            <person name="Kapitonov V."/>
            <person name="Ovcharenko I."/>
            <person name="Putnam N.H."/>
            <person name="Shu S."/>
            <person name="Taher L."/>
            <person name="Blitz I.L."/>
            <person name="Blumberg B."/>
            <person name="Dichmann D.S."/>
            <person name="Dubchak I."/>
            <person name="Amaya E."/>
            <person name="Detter J.C."/>
            <person name="Fletcher R."/>
            <person name="Gerhard D.S."/>
            <person name="Goodstein D."/>
            <person name="Graves T."/>
            <person name="Grigoriev I.V."/>
            <person name="Grimwood J."/>
            <person name="Kawashima T."/>
            <person name="Lindquist E."/>
            <person name="Lucas S.M."/>
            <person name="Mead P.E."/>
            <person name="Mitros T."/>
            <person name="Ogino H."/>
            <person name="Ohta Y."/>
            <person name="Poliakov A.V."/>
            <person name="Pollet N."/>
            <person name="Robert J."/>
            <person name="Salamov A."/>
            <person name="Sater A.K."/>
            <person name="Schmutz J."/>
            <person name="Terry A."/>
            <person name="Vize P.D."/>
            <person name="Warren W.C."/>
            <person name="Wells D."/>
            <person name="Wills A."/>
            <person name="Wilson R.K."/>
            <person name="Zimmerman L.B."/>
            <person name="Zorn A.M."/>
            <person name="Grainger R."/>
            <person name="Grammer T."/>
            <person name="Khokha M.K."/>
            <person name="Richardson P.M."/>
            <person name="Rokhsar D.S."/>
        </authorList>
    </citation>
    <scope>NUCLEOTIDE SEQUENCE [LARGE SCALE GENOMIC DNA]</scope>
    <source>
        <strain evidence="3">Nigerian</strain>
    </source>
</reference>
<dbReference type="ExpressionAtlas" id="F6ZRD6">
    <property type="expression patterns" value="baseline"/>
</dbReference>
<dbReference type="Proteomes" id="UP000008143">
    <property type="component" value="Chromosome 4"/>
</dbReference>
<feature type="region of interest" description="Disordered" evidence="1">
    <location>
        <begin position="102"/>
        <end position="135"/>
    </location>
</feature>
<gene>
    <name evidence="3 5 6" type="primary">ccdc66</name>
</gene>
<evidence type="ECO:0000313" key="6">
    <source>
        <dbReference type="Xenbase" id="XB-GENE-6459434"/>
    </source>
</evidence>
<feature type="region of interest" description="Disordered" evidence="1">
    <location>
        <begin position="249"/>
        <end position="334"/>
    </location>
</feature>
<keyword evidence="4" id="KW-1185">Reference proteome</keyword>
<dbReference type="GeneTree" id="ENSGT00390000012411"/>
<dbReference type="RefSeq" id="XP_004914234.1">
    <property type="nucleotide sequence ID" value="XM_004914177.4"/>
</dbReference>
<dbReference type="AGR" id="Xenbase:XB-GENE-6459434"/>
<evidence type="ECO:0000259" key="2">
    <source>
        <dbReference type="Pfam" id="PF15236"/>
    </source>
</evidence>
<dbReference type="CTD" id="285331"/>
<dbReference type="Pfam" id="PF15236">
    <property type="entry name" value="CCDC66"/>
    <property type="match status" value="1"/>
</dbReference>
<feature type="region of interest" description="Disordered" evidence="1">
    <location>
        <begin position="165"/>
        <end position="206"/>
    </location>
</feature>
<proteinExistence type="predicted"/>
<feature type="compositionally biased region" description="Basic and acidic residues" evidence="1">
    <location>
        <begin position="503"/>
        <end position="574"/>
    </location>
</feature>
<dbReference type="Xenbase" id="XB-GENE-6459434">
    <property type="gene designation" value="ccdc66"/>
</dbReference>
<dbReference type="Bgee" id="ENSXETG00000000924">
    <property type="expression patterns" value="Expressed in 2-cell stage embryo and 12 other cell types or tissues"/>
</dbReference>
<dbReference type="GO" id="GO:0005929">
    <property type="term" value="C:cilium"/>
    <property type="evidence" value="ECO:0000318"/>
    <property type="project" value="GO_Central"/>
</dbReference>
<feature type="region of interest" description="Disordered" evidence="1">
    <location>
        <begin position="666"/>
        <end position="933"/>
    </location>
</feature>
<dbReference type="KEGG" id="xtr:733901"/>
<dbReference type="GO" id="GO:0060271">
    <property type="term" value="P:cilium assembly"/>
    <property type="evidence" value="ECO:0000318"/>
    <property type="project" value="GO_Central"/>
</dbReference>
<feature type="compositionally biased region" description="Basic and acidic residues" evidence="1">
    <location>
        <begin position="779"/>
        <end position="795"/>
    </location>
</feature>
<dbReference type="InterPro" id="IPR039183">
    <property type="entry name" value="CCD66"/>
</dbReference>